<evidence type="ECO:0000313" key="5">
    <source>
        <dbReference type="EMBL" id="SVC41885.1"/>
    </source>
</evidence>
<evidence type="ECO:0000256" key="3">
    <source>
        <dbReference type="ARBA" id="ARBA00023274"/>
    </source>
</evidence>
<dbReference type="EMBL" id="UINC01090176">
    <property type="protein sequence ID" value="SVC41885.1"/>
    <property type="molecule type" value="Genomic_DNA"/>
</dbReference>
<feature type="region of interest" description="Disordered" evidence="4">
    <location>
        <begin position="1"/>
        <end position="38"/>
    </location>
</feature>
<proteinExistence type="inferred from homology"/>
<gene>
    <name evidence="5" type="ORF">METZ01_LOCUS294739</name>
</gene>
<keyword evidence="3" id="KW-0687">Ribonucleoprotein</keyword>
<evidence type="ECO:0000256" key="2">
    <source>
        <dbReference type="ARBA" id="ARBA00022980"/>
    </source>
</evidence>
<feature type="compositionally biased region" description="Basic residues" evidence="4">
    <location>
        <begin position="1"/>
        <end position="11"/>
    </location>
</feature>
<evidence type="ECO:0000256" key="1">
    <source>
        <dbReference type="ARBA" id="ARBA00008560"/>
    </source>
</evidence>
<dbReference type="AlphaFoldDB" id="A0A382M1R9"/>
<comment type="similarity">
    <text evidence="1">Belongs to the bacterial ribosomal protein bL32 family.</text>
</comment>
<organism evidence="5">
    <name type="scientific">marine metagenome</name>
    <dbReference type="NCBI Taxonomy" id="408172"/>
    <lineage>
        <taxon>unclassified sequences</taxon>
        <taxon>metagenomes</taxon>
        <taxon>ecological metagenomes</taxon>
    </lineage>
</organism>
<protein>
    <recommendedName>
        <fullName evidence="6">50S ribosomal protein L32</fullName>
    </recommendedName>
</protein>
<dbReference type="GO" id="GO:0015934">
    <property type="term" value="C:large ribosomal subunit"/>
    <property type="evidence" value="ECO:0007669"/>
    <property type="project" value="InterPro"/>
</dbReference>
<dbReference type="InterPro" id="IPR011332">
    <property type="entry name" value="Ribosomal_zn-bd"/>
</dbReference>
<dbReference type="GO" id="GO:0006412">
    <property type="term" value="P:translation"/>
    <property type="evidence" value="ECO:0007669"/>
    <property type="project" value="InterPro"/>
</dbReference>
<evidence type="ECO:0000256" key="4">
    <source>
        <dbReference type="SAM" id="MobiDB-lite"/>
    </source>
</evidence>
<reference evidence="5" key="1">
    <citation type="submission" date="2018-05" db="EMBL/GenBank/DDBJ databases">
        <authorList>
            <person name="Lanie J.A."/>
            <person name="Ng W.-L."/>
            <person name="Kazmierczak K.M."/>
            <person name="Andrzejewski T.M."/>
            <person name="Davidsen T.M."/>
            <person name="Wayne K.J."/>
            <person name="Tettelin H."/>
            <person name="Glass J.I."/>
            <person name="Rusch D."/>
            <person name="Podicherti R."/>
            <person name="Tsui H.-C.T."/>
            <person name="Winkler M.E."/>
        </authorList>
    </citation>
    <scope>NUCLEOTIDE SEQUENCE</scope>
</reference>
<dbReference type="PANTHER" id="PTHR35534:SF1">
    <property type="entry name" value="LARGE RIBOSOMAL SUBUNIT PROTEIN BL32"/>
    <property type="match status" value="1"/>
</dbReference>
<dbReference type="HAMAP" id="MF_00340">
    <property type="entry name" value="Ribosomal_bL32"/>
    <property type="match status" value="1"/>
</dbReference>
<name>A0A382M1R9_9ZZZZ</name>
<dbReference type="GO" id="GO:0003735">
    <property type="term" value="F:structural constituent of ribosome"/>
    <property type="evidence" value="ECO:0007669"/>
    <property type="project" value="InterPro"/>
</dbReference>
<dbReference type="InterPro" id="IPR002677">
    <property type="entry name" value="Ribosomal_bL32"/>
</dbReference>
<dbReference type="PANTHER" id="PTHR35534">
    <property type="entry name" value="50S RIBOSOMAL PROTEIN L32"/>
    <property type="match status" value="1"/>
</dbReference>
<dbReference type="SUPFAM" id="SSF57829">
    <property type="entry name" value="Zn-binding ribosomal proteins"/>
    <property type="match status" value="1"/>
</dbReference>
<accession>A0A382M1R9</accession>
<dbReference type="Pfam" id="PF01783">
    <property type="entry name" value="Ribosomal_L32p"/>
    <property type="match status" value="1"/>
</dbReference>
<dbReference type="NCBIfam" id="TIGR01031">
    <property type="entry name" value="rpmF_bact"/>
    <property type="match status" value="1"/>
</dbReference>
<sequence length="70" mass="8082">MAVQKSKKTRSKTGMVRSHDHLSKPTISTDPVSGERHLRHQMTLDGFYKGRLIKDLRKPEKPIEDNEPQD</sequence>
<evidence type="ECO:0008006" key="6">
    <source>
        <dbReference type="Google" id="ProtNLM"/>
    </source>
</evidence>
<dbReference type="InterPro" id="IPR044957">
    <property type="entry name" value="Ribosomal_bL32_bact"/>
</dbReference>
<keyword evidence="2" id="KW-0689">Ribosomal protein</keyword>